<dbReference type="InterPro" id="IPR012171">
    <property type="entry name" value="Fatty_acid_desaturase"/>
</dbReference>
<dbReference type="VEuPathDB" id="CryptoDB:Vbra_10932"/>
<dbReference type="PANTHER" id="PTHR19353">
    <property type="entry name" value="FATTY ACID DESATURASE 2"/>
    <property type="match status" value="1"/>
</dbReference>
<gene>
    <name evidence="10" type="ORF">Vbra_10932</name>
</gene>
<evidence type="ECO:0000256" key="1">
    <source>
        <dbReference type="ARBA" id="ARBA00004141"/>
    </source>
</evidence>
<sequence length="588" mass="65672">MGFLDLFSLSRREVVQQVLMQAKRVSGPPWLAGNALLVNALLFGVGLVGLTLVSEPTLWTRCAVTLVGVLLGGCVLYQLTACAWADHLMRWWRHGNGDRLNVRHEHEMRLKAKTPKYVTPAAFRQAVKEGRQWTIINGSVYDISGLTAPGKHPGGNFLADFVGIDASLSFYTAHIKSDQVWRRLRVSWMGYLTQPDASSGEDTSDLMCSRDKALHKLIEEFAAEGLFAYPLRHWLWDMQGPVLFLISLLTAHWCIQGRIPASWWGWLLYVASIGCGAFGALLGQYLCHDVGHQSAFETKAQGKRFCKWFAVVWGGIDWSEGAIVHDAHHAFPHVVGRDKSLDTTPLVYWHPAQLLEASLDKLSTGYATWASFMWFFVILWIYMPLEVARSVVEAAKRRDALVFGGIMARMAAPFLPTLLFGASWHYASWIMLVGEFGFASLALCASLNHFLFDAITVDQYLGTVHQTSAVDQRLHGFVALQAGVTENHNRAAMDHGLHGFTTAAAGDDKASFPSVLRRVVMGSWDAVVSCWVGHFNYHIEHHLVPYMPRRNLHKVTARCRALVGEDLYASTTHAEGVAAFLRKLRRPF</sequence>
<dbReference type="Gene3D" id="3.10.120.10">
    <property type="entry name" value="Cytochrome b5-like heme/steroid binding domain"/>
    <property type="match status" value="1"/>
</dbReference>
<dbReference type="Pfam" id="PF00487">
    <property type="entry name" value="FA_desaturase"/>
    <property type="match status" value="1"/>
</dbReference>
<protein>
    <recommendedName>
        <fullName evidence="9">Cytochrome b5 heme-binding domain-containing protein</fullName>
    </recommendedName>
</protein>
<reference evidence="10 11" key="1">
    <citation type="submission" date="2014-11" db="EMBL/GenBank/DDBJ databases">
        <authorList>
            <person name="Zhu J."/>
            <person name="Qi W."/>
            <person name="Song R."/>
        </authorList>
    </citation>
    <scope>NUCLEOTIDE SEQUENCE [LARGE SCALE GENOMIC DNA]</scope>
</reference>
<evidence type="ECO:0000256" key="7">
    <source>
        <dbReference type="ARBA" id="ARBA00023136"/>
    </source>
</evidence>
<evidence type="ECO:0000256" key="8">
    <source>
        <dbReference type="SAM" id="Phobius"/>
    </source>
</evidence>
<comment type="subcellular location">
    <subcellularLocation>
        <location evidence="1">Membrane</location>
        <topology evidence="1">Multi-pass membrane protein</topology>
    </subcellularLocation>
</comment>
<dbReference type="Proteomes" id="UP000041254">
    <property type="component" value="Unassembled WGS sequence"/>
</dbReference>
<feature type="transmembrane region" description="Helical" evidence="8">
    <location>
        <begin position="30"/>
        <end position="52"/>
    </location>
</feature>
<keyword evidence="6" id="KW-0443">Lipid metabolism</keyword>
<evidence type="ECO:0000259" key="9">
    <source>
        <dbReference type="SMART" id="SM01117"/>
    </source>
</evidence>
<proteinExistence type="inferred from homology"/>
<dbReference type="GO" id="GO:0016020">
    <property type="term" value="C:membrane"/>
    <property type="evidence" value="ECO:0007669"/>
    <property type="project" value="UniProtKB-SubCell"/>
</dbReference>
<dbReference type="SUPFAM" id="SSF55856">
    <property type="entry name" value="Cytochrome b5-like heme/steroid binding domain"/>
    <property type="match status" value="1"/>
</dbReference>
<dbReference type="Pfam" id="PF00173">
    <property type="entry name" value="Cyt-b5"/>
    <property type="match status" value="1"/>
</dbReference>
<accession>A0A0G4E9T0</accession>
<feature type="transmembrane region" description="Helical" evidence="8">
    <location>
        <begin position="426"/>
        <end position="445"/>
    </location>
</feature>
<dbReference type="InterPro" id="IPR001199">
    <property type="entry name" value="Cyt_B5-like_heme/steroid-bd"/>
</dbReference>
<feature type="transmembrane region" description="Helical" evidence="8">
    <location>
        <begin position="366"/>
        <end position="388"/>
    </location>
</feature>
<feature type="transmembrane region" description="Helical" evidence="8">
    <location>
        <begin position="58"/>
        <end position="84"/>
    </location>
</feature>
<dbReference type="InParanoid" id="A0A0G4E9T0"/>
<name>A0A0G4E9T0_VITBC</name>
<dbReference type="SMART" id="SM01117">
    <property type="entry name" value="Cyt-b5"/>
    <property type="match status" value="1"/>
</dbReference>
<keyword evidence="7 8" id="KW-0472">Membrane</keyword>
<feature type="transmembrane region" description="Helical" evidence="8">
    <location>
        <begin position="400"/>
        <end position="420"/>
    </location>
</feature>
<keyword evidence="3 8" id="KW-0812">Transmembrane</keyword>
<evidence type="ECO:0000256" key="2">
    <source>
        <dbReference type="ARBA" id="ARBA00009295"/>
    </source>
</evidence>
<feature type="transmembrane region" description="Helical" evidence="8">
    <location>
        <begin position="266"/>
        <end position="286"/>
    </location>
</feature>
<dbReference type="AlphaFoldDB" id="A0A0G4E9T0"/>
<dbReference type="GO" id="GO:0006629">
    <property type="term" value="P:lipid metabolic process"/>
    <property type="evidence" value="ECO:0007669"/>
    <property type="project" value="UniProtKB-KW"/>
</dbReference>
<evidence type="ECO:0000256" key="5">
    <source>
        <dbReference type="ARBA" id="ARBA00023002"/>
    </source>
</evidence>
<evidence type="ECO:0000256" key="4">
    <source>
        <dbReference type="ARBA" id="ARBA00022989"/>
    </source>
</evidence>
<organism evidence="10 11">
    <name type="scientific">Vitrella brassicaformis (strain CCMP3155)</name>
    <dbReference type="NCBI Taxonomy" id="1169540"/>
    <lineage>
        <taxon>Eukaryota</taxon>
        <taxon>Sar</taxon>
        <taxon>Alveolata</taxon>
        <taxon>Colpodellida</taxon>
        <taxon>Vitrellaceae</taxon>
        <taxon>Vitrella</taxon>
    </lineage>
</organism>
<feature type="domain" description="Cytochrome b5 heme-binding" evidence="9">
    <location>
        <begin position="118"/>
        <end position="193"/>
    </location>
</feature>
<dbReference type="PhylomeDB" id="A0A0G4E9T0"/>
<dbReference type="EMBL" id="CDMY01000055">
    <property type="protein sequence ID" value="CEL92194.1"/>
    <property type="molecule type" value="Genomic_DNA"/>
</dbReference>
<comment type="similarity">
    <text evidence="2">Belongs to the fatty acid desaturase type 1 family.</text>
</comment>
<evidence type="ECO:0000256" key="3">
    <source>
        <dbReference type="ARBA" id="ARBA00022692"/>
    </source>
</evidence>
<dbReference type="InterPro" id="IPR036400">
    <property type="entry name" value="Cyt_B5-like_heme/steroid_sf"/>
</dbReference>
<dbReference type="STRING" id="1169540.A0A0G4E9T0"/>
<evidence type="ECO:0000313" key="10">
    <source>
        <dbReference type="EMBL" id="CEL92194.1"/>
    </source>
</evidence>
<dbReference type="PANTHER" id="PTHR19353:SF88">
    <property type="entry name" value="DELTA(5) FATTY ACID DESATURASE FAT-4"/>
    <property type="match status" value="1"/>
</dbReference>
<keyword evidence="4 8" id="KW-1133">Transmembrane helix</keyword>
<evidence type="ECO:0000256" key="6">
    <source>
        <dbReference type="ARBA" id="ARBA00023098"/>
    </source>
</evidence>
<dbReference type="GO" id="GO:0016717">
    <property type="term" value="F:oxidoreductase activity, acting on paired donors, with oxidation of a pair of donors resulting in the reduction of molecular oxygen to two molecules of water"/>
    <property type="evidence" value="ECO:0007669"/>
    <property type="project" value="TreeGrafter"/>
</dbReference>
<keyword evidence="5" id="KW-0560">Oxidoreductase</keyword>
<keyword evidence="11" id="KW-1185">Reference proteome</keyword>
<dbReference type="InterPro" id="IPR005804">
    <property type="entry name" value="FA_desaturase_dom"/>
</dbReference>
<evidence type="ECO:0000313" key="11">
    <source>
        <dbReference type="Proteomes" id="UP000041254"/>
    </source>
</evidence>